<comment type="caution">
    <text evidence="5">The sequence shown here is derived from an EMBL/GenBank/DDBJ whole genome shotgun (WGS) entry which is preliminary data.</text>
</comment>
<feature type="region of interest" description="Disordered" evidence="3">
    <location>
        <begin position="1"/>
        <end position="20"/>
    </location>
</feature>
<reference evidence="5 6" key="1">
    <citation type="submission" date="2016-11" db="EMBL/GenBank/DDBJ databases">
        <title>Study of marine rhodopsin-containing bacteria.</title>
        <authorList>
            <person name="Yoshizawa S."/>
            <person name="Kumagai Y."/>
            <person name="Kogure K."/>
        </authorList>
    </citation>
    <scope>NUCLEOTIDE SEQUENCE [LARGE SCALE GENOMIC DNA]</scope>
    <source>
        <strain evidence="5 6">SG-29</strain>
    </source>
</reference>
<dbReference type="EMBL" id="MQWB01000011">
    <property type="protein sequence ID" value="OZC01282.1"/>
    <property type="molecule type" value="Genomic_DNA"/>
</dbReference>
<dbReference type="GO" id="GO:0003677">
    <property type="term" value="F:DNA binding"/>
    <property type="evidence" value="ECO:0007669"/>
    <property type="project" value="InterPro"/>
</dbReference>
<dbReference type="SUPFAM" id="SSF56349">
    <property type="entry name" value="DNA breaking-rejoining enzymes"/>
    <property type="match status" value="1"/>
</dbReference>
<evidence type="ECO:0000256" key="1">
    <source>
        <dbReference type="ARBA" id="ARBA00022829"/>
    </source>
</evidence>
<dbReference type="InterPro" id="IPR002104">
    <property type="entry name" value="Integrase_catalytic"/>
</dbReference>
<dbReference type="GO" id="GO:0007059">
    <property type="term" value="P:chromosome segregation"/>
    <property type="evidence" value="ECO:0007669"/>
    <property type="project" value="UniProtKB-KW"/>
</dbReference>
<accession>A0A259TU30</accession>
<dbReference type="Gene3D" id="1.10.443.10">
    <property type="entry name" value="Intergrase catalytic core"/>
    <property type="match status" value="1"/>
</dbReference>
<evidence type="ECO:0000256" key="3">
    <source>
        <dbReference type="SAM" id="MobiDB-lite"/>
    </source>
</evidence>
<feature type="region of interest" description="Disordered" evidence="3">
    <location>
        <begin position="320"/>
        <end position="352"/>
    </location>
</feature>
<sequence>MNEPTLPVPALSPVEVASPRPGPNPATVYLARLAPGSRRTMRGALATVAAICVPDAAPPPAPEAFPWGSFRAEHAKAVRAALAERFKYTTVNKTLSALRGVLREAWELGLMETEHYHRAAAVRAVKGSSASAATGRSLARGELRALIEACLTPVSPRKGDAPIVTEKGQRDAALVALGYGCGLRRDELATLMVGNLDLVQRRVVVRGKGNKERVVPIPPGAFHALRDYLTVRVEGLVGARGEPSLLSPIYSDTPLFVRARRGGRLDRTAASLTGQAVYHVLKTRAEEAGVDSFSPHDLRRSYVGDLLDEGADLSVAQQLAGHASPTTTAGYDRRGERAKEQAASRLDVPYDG</sequence>
<evidence type="ECO:0000313" key="6">
    <source>
        <dbReference type="Proteomes" id="UP000216446"/>
    </source>
</evidence>
<feature type="compositionally biased region" description="Basic and acidic residues" evidence="3">
    <location>
        <begin position="331"/>
        <end position="342"/>
    </location>
</feature>
<dbReference type="PROSITE" id="PS51898">
    <property type="entry name" value="TYR_RECOMBINASE"/>
    <property type="match status" value="1"/>
</dbReference>
<dbReference type="InParanoid" id="A0A259TU30"/>
<organism evidence="5 6">
    <name type="scientific">Rubricoccus marinus</name>
    <dbReference type="NCBI Taxonomy" id="716817"/>
    <lineage>
        <taxon>Bacteria</taxon>
        <taxon>Pseudomonadati</taxon>
        <taxon>Rhodothermota</taxon>
        <taxon>Rhodothermia</taxon>
        <taxon>Rhodothermales</taxon>
        <taxon>Rubricoccaceae</taxon>
        <taxon>Rubricoccus</taxon>
    </lineage>
</organism>
<keyword evidence="1" id="KW-0159">Chromosome partition</keyword>
<evidence type="ECO:0000256" key="2">
    <source>
        <dbReference type="ARBA" id="ARBA00023172"/>
    </source>
</evidence>
<dbReference type="Proteomes" id="UP000216446">
    <property type="component" value="Unassembled WGS sequence"/>
</dbReference>
<name>A0A259TU30_9BACT</name>
<evidence type="ECO:0000313" key="5">
    <source>
        <dbReference type="EMBL" id="OZC01282.1"/>
    </source>
</evidence>
<dbReference type="AlphaFoldDB" id="A0A259TU30"/>
<dbReference type="OrthoDB" id="9801717at2"/>
<dbReference type="PANTHER" id="PTHR30349">
    <property type="entry name" value="PHAGE INTEGRASE-RELATED"/>
    <property type="match status" value="1"/>
</dbReference>
<keyword evidence="6" id="KW-1185">Reference proteome</keyword>
<dbReference type="GO" id="GO:0015074">
    <property type="term" value="P:DNA integration"/>
    <property type="evidence" value="ECO:0007669"/>
    <property type="project" value="InterPro"/>
</dbReference>
<dbReference type="InterPro" id="IPR013762">
    <property type="entry name" value="Integrase-like_cat_sf"/>
</dbReference>
<feature type="domain" description="Tyr recombinase" evidence="4">
    <location>
        <begin position="133"/>
        <end position="347"/>
    </location>
</feature>
<dbReference type="InterPro" id="IPR050090">
    <property type="entry name" value="Tyrosine_recombinase_XerCD"/>
</dbReference>
<gene>
    <name evidence="5" type="ORF">BSZ36_17700</name>
</gene>
<protein>
    <recommendedName>
        <fullName evidence="4">Tyr recombinase domain-containing protein</fullName>
    </recommendedName>
</protein>
<keyword evidence="2" id="KW-0233">DNA recombination</keyword>
<dbReference type="InterPro" id="IPR011010">
    <property type="entry name" value="DNA_brk_join_enz"/>
</dbReference>
<evidence type="ECO:0000259" key="4">
    <source>
        <dbReference type="PROSITE" id="PS51898"/>
    </source>
</evidence>
<dbReference type="RefSeq" id="WP_094551732.1">
    <property type="nucleotide sequence ID" value="NZ_MQWB01000011.1"/>
</dbReference>
<dbReference type="GO" id="GO:0006310">
    <property type="term" value="P:DNA recombination"/>
    <property type="evidence" value="ECO:0007669"/>
    <property type="project" value="UniProtKB-KW"/>
</dbReference>
<dbReference type="PANTHER" id="PTHR30349:SF81">
    <property type="entry name" value="TYROSINE RECOMBINASE XERC"/>
    <property type="match status" value="1"/>
</dbReference>
<dbReference type="Pfam" id="PF00589">
    <property type="entry name" value="Phage_integrase"/>
    <property type="match status" value="1"/>
</dbReference>
<proteinExistence type="predicted"/>